<dbReference type="EMBL" id="CALTRL010000607">
    <property type="protein sequence ID" value="CAH7668825.1"/>
    <property type="molecule type" value="Genomic_DNA"/>
</dbReference>
<name>A0AAV0AL27_PHAPC</name>
<reference evidence="1" key="1">
    <citation type="submission" date="2022-06" db="EMBL/GenBank/DDBJ databases">
        <authorList>
            <consortium name="SYNGENTA / RWTH Aachen University"/>
        </authorList>
    </citation>
    <scope>NUCLEOTIDE SEQUENCE</scope>
</reference>
<comment type="caution">
    <text evidence="1">The sequence shown here is derived from an EMBL/GenBank/DDBJ whole genome shotgun (WGS) entry which is preliminary data.</text>
</comment>
<gene>
    <name evidence="1" type="ORF">PPACK8108_LOCUS3382</name>
</gene>
<dbReference type="Gene3D" id="2.40.128.700">
    <property type="match status" value="1"/>
</dbReference>
<dbReference type="Proteomes" id="UP001153365">
    <property type="component" value="Unassembled WGS sequence"/>
</dbReference>
<protein>
    <submittedName>
        <fullName evidence="1">Uncharacterized protein</fullName>
    </submittedName>
</protein>
<evidence type="ECO:0000313" key="1">
    <source>
        <dbReference type="EMBL" id="CAH7668825.1"/>
    </source>
</evidence>
<keyword evidence="2" id="KW-1185">Reference proteome</keyword>
<sequence>VTMNSITEVATLKSKEWFEWYEEQNKLSPGQTLIFRKSASYRYQERNMVGNL</sequence>
<proteinExistence type="predicted"/>
<feature type="non-terminal residue" evidence="1">
    <location>
        <position position="1"/>
    </location>
</feature>
<accession>A0AAV0AL27</accession>
<dbReference type="AlphaFoldDB" id="A0AAV0AL27"/>
<organism evidence="1 2">
    <name type="scientific">Phakopsora pachyrhizi</name>
    <name type="common">Asian soybean rust disease fungus</name>
    <dbReference type="NCBI Taxonomy" id="170000"/>
    <lineage>
        <taxon>Eukaryota</taxon>
        <taxon>Fungi</taxon>
        <taxon>Dikarya</taxon>
        <taxon>Basidiomycota</taxon>
        <taxon>Pucciniomycotina</taxon>
        <taxon>Pucciniomycetes</taxon>
        <taxon>Pucciniales</taxon>
        <taxon>Phakopsoraceae</taxon>
        <taxon>Phakopsora</taxon>
    </lineage>
</organism>
<evidence type="ECO:0000313" key="2">
    <source>
        <dbReference type="Proteomes" id="UP001153365"/>
    </source>
</evidence>
<dbReference type="Pfam" id="PF22235">
    <property type="entry name" value="FAS1_thioest_ins"/>
    <property type="match status" value="1"/>
</dbReference>